<evidence type="ECO:0000256" key="1">
    <source>
        <dbReference type="ARBA" id="ARBA00023015"/>
    </source>
</evidence>
<protein>
    <submittedName>
        <fullName evidence="6">LacI family transcriptional regulator</fullName>
    </submittedName>
</protein>
<dbReference type="OrthoDB" id="252678at2"/>
<dbReference type="Proteomes" id="UP000186857">
    <property type="component" value="Unassembled WGS sequence"/>
</dbReference>
<dbReference type="SMART" id="SM00354">
    <property type="entry name" value="HTH_LACI"/>
    <property type="match status" value="1"/>
</dbReference>
<proteinExistence type="predicted"/>
<evidence type="ECO:0000313" key="7">
    <source>
        <dbReference type="Proteomes" id="UP000186857"/>
    </source>
</evidence>
<sequence length="359" mass="37634">MAATRADVARAAGVSPSTVTYVLTGQRSTRSSTRQRVMRAVRELDYHPNTAARSLASPVLRTVGVLFRRQRSTIDANDLDYVDGVRRALAPSGIQVVIPVMTSSTPLIELRSLVRSGALGGVVLMDVADGDEREAMLLEEKITTVLIGSSDRAGGAPGIDTDFAQMAHAGVEHLAGLGHRRIVALMRETTDDDAHARQDQAHELLRAADDLGVDVLVRQVPEAALAGAGIVGAGGLIEGCSAALSNNPAAVVGLSCAAQAHGLSVPADLSVLTLGITQDSGRQGEAFSELSVDREAMGAEAGSLLLARLRGEPDPAQHLRLMPAVLTDRGSTARRRADGMDTGLPLRQRTEGVNMPGRV</sequence>
<dbReference type="PANTHER" id="PTHR30146">
    <property type="entry name" value="LACI-RELATED TRANSCRIPTIONAL REPRESSOR"/>
    <property type="match status" value="1"/>
</dbReference>
<dbReference type="Gene3D" id="1.10.260.40">
    <property type="entry name" value="lambda repressor-like DNA-binding domains"/>
    <property type="match status" value="1"/>
</dbReference>
<dbReference type="SUPFAM" id="SSF53822">
    <property type="entry name" value="Periplasmic binding protein-like I"/>
    <property type="match status" value="1"/>
</dbReference>
<evidence type="ECO:0000256" key="2">
    <source>
        <dbReference type="ARBA" id="ARBA00023125"/>
    </source>
</evidence>
<dbReference type="CDD" id="cd01392">
    <property type="entry name" value="HTH_LacI"/>
    <property type="match status" value="1"/>
</dbReference>
<dbReference type="Gene3D" id="3.40.50.2300">
    <property type="match status" value="2"/>
</dbReference>
<dbReference type="InterPro" id="IPR010982">
    <property type="entry name" value="Lambda_DNA-bd_dom_sf"/>
</dbReference>
<accession>A0A1Q8VBP2</accession>
<dbReference type="RefSeq" id="WP_075376161.1">
    <property type="nucleotide sequence ID" value="NZ_MSKJ01000006.1"/>
</dbReference>
<reference evidence="6 7" key="1">
    <citation type="submission" date="2016-12" db="EMBL/GenBank/DDBJ databases">
        <title>Genomic Comparison of strains in the 'Actinomyces naeslundii' Group.</title>
        <authorList>
            <person name="Mughal S.R."/>
            <person name="Do T."/>
            <person name="Gilbert S.C."/>
            <person name="Witherden E.A."/>
            <person name="Didelot X."/>
            <person name="Beighton D."/>
        </authorList>
    </citation>
    <scope>NUCLEOTIDE SEQUENCE [LARGE SCALE GENOMIC DNA]</scope>
    <source>
        <strain evidence="6 7">CCUG 33920</strain>
    </source>
</reference>
<dbReference type="AlphaFoldDB" id="A0A1Q8VBP2"/>
<organism evidence="6 7">
    <name type="scientific">Actinomyces oris</name>
    <dbReference type="NCBI Taxonomy" id="544580"/>
    <lineage>
        <taxon>Bacteria</taxon>
        <taxon>Bacillati</taxon>
        <taxon>Actinomycetota</taxon>
        <taxon>Actinomycetes</taxon>
        <taxon>Actinomycetales</taxon>
        <taxon>Actinomycetaceae</taxon>
        <taxon>Actinomyces</taxon>
    </lineage>
</organism>
<evidence type="ECO:0000256" key="3">
    <source>
        <dbReference type="ARBA" id="ARBA00023163"/>
    </source>
</evidence>
<name>A0A1Q8VBP2_9ACTO</name>
<dbReference type="InterPro" id="IPR046335">
    <property type="entry name" value="LacI/GalR-like_sensor"/>
</dbReference>
<dbReference type="InterPro" id="IPR028082">
    <property type="entry name" value="Peripla_BP_I"/>
</dbReference>
<dbReference type="GO" id="GO:0003700">
    <property type="term" value="F:DNA-binding transcription factor activity"/>
    <property type="evidence" value="ECO:0007669"/>
    <property type="project" value="TreeGrafter"/>
</dbReference>
<dbReference type="Pfam" id="PF00356">
    <property type="entry name" value="LacI"/>
    <property type="match status" value="1"/>
</dbReference>
<dbReference type="InterPro" id="IPR000843">
    <property type="entry name" value="HTH_LacI"/>
</dbReference>
<evidence type="ECO:0000256" key="4">
    <source>
        <dbReference type="SAM" id="MobiDB-lite"/>
    </source>
</evidence>
<dbReference type="SUPFAM" id="SSF47413">
    <property type="entry name" value="lambda repressor-like DNA-binding domains"/>
    <property type="match status" value="1"/>
</dbReference>
<comment type="caution">
    <text evidence="6">The sequence shown here is derived from an EMBL/GenBank/DDBJ whole genome shotgun (WGS) entry which is preliminary data.</text>
</comment>
<dbReference type="GO" id="GO:0000976">
    <property type="term" value="F:transcription cis-regulatory region binding"/>
    <property type="evidence" value="ECO:0007669"/>
    <property type="project" value="TreeGrafter"/>
</dbReference>
<dbReference type="PANTHER" id="PTHR30146:SF153">
    <property type="entry name" value="LACTOSE OPERON REPRESSOR"/>
    <property type="match status" value="1"/>
</dbReference>
<evidence type="ECO:0000259" key="5">
    <source>
        <dbReference type="PROSITE" id="PS50932"/>
    </source>
</evidence>
<evidence type="ECO:0000313" key="6">
    <source>
        <dbReference type="EMBL" id="OLO45517.1"/>
    </source>
</evidence>
<keyword evidence="1" id="KW-0805">Transcription regulation</keyword>
<feature type="domain" description="HTH lacI-type" evidence="5">
    <location>
        <begin position="3"/>
        <end position="57"/>
    </location>
</feature>
<dbReference type="PROSITE" id="PS50932">
    <property type="entry name" value="HTH_LACI_2"/>
    <property type="match status" value="1"/>
</dbReference>
<gene>
    <name evidence="6" type="ORF">BKH29_02770</name>
</gene>
<keyword evidence="2" id="KW-0238">DNA-binding</keyword>
<keyword evidence="3" id="KW-0804">Transcription</keyword>
<feature type="region of interest" description="Disordered" evidence="4">
    <location>
        <begin position="330"/>
        <end position="359"/>
    </location>
</feature>
<dbReference type="Pfam" id="PF13377">
    <property type="entry name" value="Peripla_BP_3"/>
    <property type="match status" value="1"/>
</dbReference>
<dbReference type="EMBL" id="MSKJ01000006">
    <property type="protein sequence ID" value="OLO45517.1"/>
    <property type="molecule type" value="Genomic_DNA"/>
</dbReference>